<dbReference type="AlphaFoldDB" id="B3E744"/>
<proteinExistence type="predicted"/>
<organism evidence="2 3">
    <name type="scientific">Trichlorobacter lovleyi (strain ATCC BAA-1151 / DSM 17278 / SZ)</name>
    <name type="common">Geobacter lovleyi</name>
    <dbReference type="NCBI Taxonomy" id="398767"/>
    <lineage>
        <taxon>Bacteria</taxon>
        <taxon>Pseudomonadati</taxon>
        <taxon>Thermodesulfobacteriota</taxon>
        <taxon>Desulfuromonadia</taxon>
        <taxon>Geobacterales</taxon>
        <taxon>Geobacteraceae</taxon>
        <taxon>Trichlorobacter</taxon>
    </lineage>
</organism>
<reference evidence="2 3" key="1">
    <citation type="submission" date="2008-05" db="EMBL/GenBank/DDBJ databases">
        <title>Complete sequence of chromosome of Geobacter lovleyi SZ.</title>
        <authorList>
            <consortium name="US DOE Joint Genome Institute"/>
            <person name="Lucas S."/>
            <person name="Copeland A."/>
            <person name="Lapidus A."/>
            <person name="Glavina del Rio T."/>
            <person name="Dalin E."/>
            <person name="Tice H."/>
            <person name="Bruce D."/>
            <person name="Goodwin L."/>
            <person name="Pitluck S."/>
            <person name="Chertkov O."/>
            <person name="Meincke L."/>
            <person name="Brettin T."/>
            <person name="Detter J.C."/>
            <person name="Han C."/>
            <person name="Tapia R."/>
            <person name="Kuske C.R."/>
            <person name="Schmutz J."/>
            <person name="Larimer F."/>
            <person name="Land M."/>
            <person name="Hauser L."/>
            <person name="Kyrpides N."/>
            <person name="Mikhailova N."/>
            <person name="Sung Y."/>
            <person name="Fletcher K.E."/>
            <person name="Ritalahti K.M."/>
            <person name="Loeffler F.E."/>
            <person name="Richardson P."/>
        </authorList>
    </citation>
    <scope>NUCLEOTIDE SEQUENCE [LARGE SCALE GENOMIC DNA]</scope>
    <source>
        <strain evidence="3">ATCC BAA-1151 / DSM 17278 / SZ</strain>
    </source>
</reference>
<evidence type="ECO:0008006" key="4">
    <source>
        <dbReference type="Google" id="ProtNLM"/>
    </source>
</evidence>
<feature type="signal peptide" evidence="1">
    <location>
        <begin position="1"/>
        <end position="20"/>
    </location>
</feature>
<dbReference type="Proteomes" id="UP000002420">
    <property type="component" value="Chromosome"/>
</dbReference>
<protein>
    <recommendedName>
        <fullName evidence="4">DUF5666 domain-containing protein</fullName>
    </recommendedName>
</protein>
<dbReference type="RefSeq" id="WP_012469272.1">
    <property type="nucleotide sequence ID" value="NC_010814.1"/>
</dbReference>
<dbReference type="STRING" id="398767.Glov_1202"/>
<evidence type="ECO:0000256" key="1">
    <source>
        <dbReference type="SAM" id="SignalP"/>
    </source>
</evidence>
<dbReference type="HOGENOM" id="CLU_2395509_0_0_7"/>
<name>B3E744_TRIL1</name>
<accession>B3E744</accession>
<dbReference type="EMBL" id="CP001089">
    <property type="protein sequence ID" value="ACD94924.1"/>
    <property type="molecule type" value="Genomic_DNA"/>
</dbReference>
<gene>
    <name evidence="2" type="ordered locus">Glov_1202</name>
</gene>
<sequence>MKKLISVLTLSLFAATAAFAAEGKVVSVADGQAVVEMGADAKFKAGAKVKLNGKAGKVTAVDGAKLTIQAPNAADLKAGDTVKVDKAAAALQGC</sequence>
<keyword evidence="1" id="KW-0732">Signal</keyword>
<dbReference type="KEGG" id="glo:Glov_1202"/>
<keyword evidence="3" id="KW-1185">Reference proteome</keyword>
<feature type="chain" id="PRO_5002786040" description="DUF5666 domain-containing protein" evidence="1">
    <location>
        <begin position="21"/>
        <end position="94"/>
    </location>
</feature>
<evidence type="ECO:0000313" key="2">
    <source>
        <dbReference type="EMBL" id="ACD94924.1"/>
    </source>
</evidence>
<evidence type="ECO:0000313" key="3">
    <source>
        <dbReference type="Proteomes" id="UP000002420"/>
    </source>
</evidence>